<dbReference type="InterPro" id="IPR025373">
    <property type="entry name" value="DUF4363"/>
</dbReference>
<reference evidence="1 4" key="1">
    <citation type="journal article" date="2014" name="Int. J. Syst. Evol. Microbiol.">
        <title>Complete genome of a new Firmicutes species belonging to the dominant human colonic microbiota ('Ruminococcus bicirculans') reveals two chromosomes and a selective capacity to utilize plant glucans.</title>
        <authorList>
            <consortium name="NISC Comparative Sequencing Program"/>
            <person name="Wegmann U."/>
            <person name="Louis P."/>
            <person name="Goesmann A."/>
            <person name="Henrissat B."/>
            <person name="Duncan S.H."/>
            <person name="Flint H.J."/>
        </authorList>
    </citation>
    <scope>NUCLEOTIDE SEQUENCE [LARGE SCALE GENOMIC DNA]</scope>
    <source>
        <strain evidence="1 4">80/3</strain>
    </source>
</reference>
<keyword evidence="4" id="KW-1185">Reference proteome</keyword>
<dbReference type="RefSeq" id="WP_022288515.1">
    <property type="nucleotide sequence ID" value="NZ_CAKVXH010000014.1"/>
</dbReference>
<dbReference type="Proteomes" id="UP001206236">
    <property type="component" value="Unassembled WGS sequence"/>
</dbReference>
<organism evidence="3 5">
    <name type="scientific">Ruminococcus bicirculans</name>
    <name type="common">ex Wegman et al. 2014</name>
    <dbReference type="NCBI Taxonomy" id="1160721"/>
    <lineage>
        <taxon>Bacteria</taxon>
        <taxon>Bacillati</taxon>
        <taxon>Bacillota</taxon>
        <taxon>Clostridia</taxon>
        <taxon>Eubacteriales</taxon>
        <taxon>Oscillospiraceae</taxon>
        <taxon>Ruminococcus</taxon>
    </lineage>
</organism>
<evidence type="ECO:0000313" key="2">
    <source>
        <dbReference type="EMBL" id="MCQ5153121.1"/>
    </source>
</evidence>
<dbReference type="EMBL" id="JAQMLS010000010">
    <property type="protein sequence ID" value="MDB8742900.1"/>
    <property type="molecule type" value="Genomic_DNA"/>
</dbReference>
<reference evidence="3" key="3">
    <citation type="submission" date="2023-01" db="EMBL/GenBank/DDBJ databases">
        <title>Human gut microbiome strain richness.</title>
        <authorList>
            <person name="Chen-Liaw A."/>
        </authorList>
    </citation>
    <scope>NUCLEOTIDE SEQUENCE</scope>
    <source>
        <strain evidence="3">D59st1_B8_D59t2_181005</strain>
    </source>
</reference>
<gene>
    <name evidence="2" type="ORF">NE632_07340</name>
    <name evidence="3" type="ORF">PNV70_12585</name>
    <name evidence="1" type="ORF">RBI_I00508</name>
</gene>
<dbReference type="KEGG" id="rus:RBI_I00508"/>
<sequence>MKRLTACIIILTVIAAMSVFSVFAVKKENDKFISLVNAAENSYRNDDSDTAQRLEELENAWNKYYVRISYIAQSCTLDDISYAVAKLPALLEKGSEEFLSECESIRSWTEKIYHTQYPHLYSVF</sequence>
<dbReference type="EMBL" id="JANGCN010000013">
    <property type="protein sequence ID" value="MCQ5153121.1"/>
    <property type="molecule type" value="Genomic_DNA"/>
</dbReference>
<proteinExistence type="predicted"/>
<evidence type="ECO:0000313" key="1">
    <source>
        <dbReference type="EMBL" id="CCO04232.1"/>
    </source>
</evidence>
<dbReference type="EMBL" id="HF545616">
    <property type="protein sequence ID" value="CCO04232.1"/>
    <property type="molecule type" value="Genomic_DNA"/>
</dbReference>
<dbReference type="Pfam" id="PF14276">
    <property type="entry name" value="DUF4363"/>
    <property type="match status" value="1"/>
</dbReference>
<dbReference type="AlphaFoldDB" id="A0AAP3QLM0"/>
<dbReference type="Proteomes" id="UP000027600">
    <property type="component" value="Chromosome I"/>
</dbReference>
<evidence type="ECO:0000313" key="3">
    <source>
        <dbReference type="EMBL" id="MDB8742900.1"/>
    </source>
</evidence>
<reference evidence="2" key="2">
    <citation type="submission" date="2022-06" db="EMBL/GenBank/DDBJ databases">
        <title>Isolation of gut microbiota from human fecal samples.</title>
        <authorList>
            <person name="Pamer E.G."/>
            <person name="Barat B."/>
            <person name="Waligurski E."/>
            <person name="Medina S."/>
            <person name="Paddock L."/>
            <person name="Mostad J."/>
        </authorList>
    </citation>
    <scope>NUCLEOTIDE SEQUENCE</scope>
    <source>
        <strain evidence="2">DFI.5.57</strain>
    </source>
</reference>
<name>A0AAP3QLM0_9FIRM</name>
<dbReference type="Proteomes" id="UP001211421">
    <property type="component" value="Unassembled WGS sequence"/>
</dbReference>
<evidence type="ECO:0000313" key="4">
    <source>
        <dbReference type="Proteomes" id="UP000027600"/>
    </source>
</evidence>
<accession>A0AAP3QLM0</accession>
<protein>
    <submittedName>
        <fullName evidence="3">DUF4363 family protein</fullName>
    </submittedName>
</protein>
<evidence type="ECO:0000313" key="5">
    <source>
        <dbReference type="Proteomes" id="UP001211421"/>
    </source>
</evidence>